<feature type="transmembrane region" description="Helical" evidence="16">
    <location>
        <begin position="373"/>
        <end position="393"/>
    </location>
</feature>
<feature type="region of interest" description="Disordered" evidence="15">
    <location>
        <begin position="172"/>
        <end position="220"/>
    </location>
</feature>
<comment type="subunit">
    <text evidence="3">Homodimer.</text>
</comment>
<feature type="transmembrane region" description="Helical" evidence="16">
    <location>
        <begin position="693"/>
        <end position="710"/>
    </location>
</feature>
<feature type="domain" description="EF-hand" evidence="17">
    <location>
        <begin position="516"/>
        <end position="551"/>
    </location>
</feature>
<keyword evidence="9" id="KW-0106">Calcium</keyword>
<dbReference type="Gene3D" id="1.10.287.70">
    <property type="match status" value="2"/>
</dbReference>
<dbReference type="GO" id="GO:0005245">
    <property type="term" value="F:voltage-gated calcium channel activity"/>
    <property type="evidence" value="ECO:0007669"/>
    <property type="project" value="InterPro"/>
</dbReference>
<evidence type="ECO:0000256" key="10">
    <source>
        <dbReference type="ARBA" id="ARBA00022882"/>
    </source>
</evidence>
<feature type="transmembrane region" description="Helical" evidence="16">
    <location>
        <begin position="413"/>
        <end position="432"/>
    </location>
</feature>
<protein>
    <recommendedName>
        <fullName evidence="17">EF-hand domain-containing protein</fullName>
    </recommendedName>
</protein>
<keyword evidence="19" id="KW-1185">Reference proteome</keyword>
<dbReference type="GO" id="GO:0005509">
    <property type="term" value="F:calcium ion binding"/>
    <property type="evidence" value="ECO:0007669"/>
    <property type="project" value="InterPro"/>
</dbReference>
<dbReference type="InterPro" id="IPR044581">
    <property type="entry name" value="TPC1_plant"/>
</dbReference>
<feature type="transmembrane region" description="Helical" evidence="16">
    <location>
        <begin position="347"/>
        <end position="367"/>
    </location>
</feature>
<gene>
    <name evidence="18" type="ORF">SADUNF_Sadunf13G0103000</name>
</gene>
<evidence type="ECO:0000256" key="3">
    <source>
        <dbReference type="ARBA" id="ARBA00011738"/>
    </source>
</evidence>
<evidence type="ECO:0000256" key="11">
    <source>
        <dbReference type="ARBA" id="ARBA00022989"/>
    </source>
</evidence>
<dbReference type="FunFam" id="1.20.120.350:FF:000055">
    <property type="entry name" value="Two pore calcium channel protein 1"/>
    <property type="match status" value="1"/>
</dbReference>
<reference evidence="18 19" key="1">
    <citation type="submission" date="2020-10" db="EMBL/GenBank/DDBJ databases">
        <title>Plant Genome Project.</title>
        <authorList>
            <person name="Zhang R.-G."/>
        </authorList>
    </citation>
    <scope>NUCLEOTIDE SEQUENCE [LARGE SCALE GENOMIC DNA]</scope>
    <source>
        <strain evidence="18">FAFU-HL-1</strain>
        <tissue evidence="18">Leaf</tissue>
    </source>
</reference>
<dbReference type="Pfam" id="PF13499">
    <property type="entry name" value="EF-hand_7"/>
    <property type="match status" value="1"/>
</dbReference>
<feature type="transmembrane region" description="Helical" evidence="16">
    <location>
        <begin position="663"/>
        <end position="681"/>
    </location>
</feature>
<feature type="region of interest" description="Disordered" evidence="15">
    <location>
        <begin position="1"/>
        <end position="35"/>
    </location>
</feature>
<evidence type="ECO:0000313" key="19">
    <source>
        <dbReference type="Proteomes" id="UP000657918"/>
    </source>
</evidence>
<keyword evidence="13 16" id="KW-0472">Membrane</keyword>
<dbReference type="FunFam" id="1.10.287.70:FF:000094">
    <property type="entry name" value="Two pore calcium channel protein 1"/>
    <property type="match status" value="1"/>
</dbReference>
<feature type="transmembrane region" description="Helical" evidence="16">
    <location>
        <begin position="850"/>
        <end position="877"/>
    </location>
</feature>
<dbReference type="Proteomes" id="UP000657918">
    <property type="component" value="Unassembled WGS sequence"/>
</dbReference>
<dbReference type="CDD" id="cd00051">
    <property type="entry name" value="EFh"/>
    <property type="match status" value="1"/>
</dbReference>
<dbReference type="InterPro" id="IPR002048">
    <property type="entry name" value="EF_hand_dom"/>
</dbReference>
<comment type="subcellular location">
    <subcellularLocation>
        <location evidence="1">Membrane</location>
        <topology evidence="1">Multi-pass membrane protein</topology>
    </subcellularLocation>
</comment>
<dbReference type="GO" id="GO:0005774">
    <property type="term" value="C:vacuolar membrane"/>
    <property type="evidence" value="ECO:0007669"/>
    <property type="project" value="TreeGrafter"/>
</dbReference>
<feature type="domain" description="EF-hand" evidence="17">
    <location>
        <begin position="557"/>
        <end position="592"/>
    </location>
</feature>
<dbReference type="InterPro" id="IPR005821">
    <property type="entry name" value="Ion_trans_dom"/>
</dbReference>
<sequence>MEKPLLGESSNGRDGRLRRRDQKTSKFPRRSDAITHGSPFQKAAALVDLAEDGIGIPEEILDQTNFESVAKFYFIFIQFDIIWTLNYFAMIVLNFLEKPLWCQNNSGHSCNDREYFYLGQLPYLTAAESFVYEGITLIILVAHIFFPLSYEGFPVYWKNSLNWLKEGSNSKSQRRSVDNQRSQKKMEKPLLGESSGRQDGRLRRRDQSTSKFPRRSDAITHGSPFQKAAALVDLAEDGIGIPEEILDQTNFESVAKFYFIFIQFDIIWTLNYFAMIVLNFLEKPLWCQNNSGHSCNDREYFYLGQLPYLTAAESFVFEGITLIILVAHIFFPLSYEGFRIYWKNPLNLLKVIFLCILVVDLVAYAIYATPLAFNFLPFRIAPYIRVVFFILYIRDLQRSIIILGGMLKTYVNILALGLLFLLFSSWLAYVMFEDTQQGKIVFTSYGTTLYQMFVLFTTSNNPDVWIPAYKVSRWYCLFFILYVLIGVYFVTNLVLAVVYDSFKDQLVKQVSEMDRSRKRILMKAFNLIDKNDVGYLDKGQCICLFEALNKYRTLPSISKEEFELIFDELDDSHDFKINLDEFEDLCNAIALRFQKEDVPSYFEYLPSIYHSPFSEKVKEFVRSPKFGYIISSILVMNLMAVMIETTLDIANNSAQKVWQKVEFVFGWIYVMEMALKIYAYGFENYWRDGQNRFDFLITLVIVIGETITFASPNGTFLSNGEWIRYLLVARLLRLIRILMYVKSYRAFVATFLNLIPSLMPYLGTIFCVMCIYCSLGIQIFGGVVNAGNPNLEGTDLAEDETRFLDKISYLLFNFNDYPNGMVTLFNLLVMGNWQVWMQSYKDLTGTYWSIAYFISFYLITVLLLLNLVMAFVLEAFFAEMELETSEKCEGEDKEGTNSKSRRRSVGTKTRSQRVDTLLHHMLSAELDKPECSNA</sequence>
<dbReference type="AlphaFoldDB" id="A0A835JJC0"/>
<comment type="similarity">
    <text evidence="2">Belongs to the calcium channel alpha-1 subunit (TC 1.A.1.11) family. Two pore calcium channel subfamily.</text>
</comment>
<dbReference type="PANTHER" id="PTHR46988:SF2">
    <property type="entry name" value="TWO PORE CALCIUM CHANNEL PROTEIN 1"/>
    <property type="match status" value="1"/>
</dbReference>
<evidence type="ECO:0000256" key="9">
    <source>
        <dbReference type="ARBA" id="ARBA00022837"/>
    </source>
</evidence>
<dbReference type="GO" id="GO:0000325">
    <property type="term" value="C:plant-type vacuole"/>
    <property type="evidence" value="ECO:0007669"/>
    <property type="project" value="TreeGrafter"/>
</dbReference>
<keyword evidence="5" id="KW-0109">Calcium transport</keyword>
<dbReference type="InterPro" id="IPR027359">
    <property type="entry name" value="Volt_channel_dom_sf"/>
</dbReference>
<feature type="region of interest" description="Disordered" evidence="15">
    <location>
        <begin position="887"/>
        <end position="912"/>
    </location>
</feature>
<dbReference type="SUPFAM" id="SSF81324">
    <property type="entry name" value="Voltage-gated potassium channels"/>
    <property type="match status" value="1"/>
</dbReference>
<keyword evidence="12" id="KW-0406">Ion transport</keyword>
<feature type="transmembrane region" description="Helical" evidence="16">
    <location>
        <begin position="315"/>
        <end position="335"/>
    </location>
</feature>
<proteinExistence type="inferred from homology"/>
<evidence type="ECO:0000256" key="12">
    <source>
        <dbReference type="ARBA" id="ARBA00023065"/>
    </source>
</evidence>
<comment type="caution">
    <text evidence="18">The sequence shown here is derived from an EMBL/GenBank/DDBJ whole genome shotgun (WGS) entry which is preliminary data.</text>
</comment>
<dbReference type="OrthoDB" id="416585at2759"/>
<keyword evidence="8" id="KW-0677">Repeat</keyword>
<feature type="transmembrane region" description="Helical" evidence="16">
    <location>
        <begin position="761"/>
        <end position="781"/>
    </location>
</feature>
<feature type="transmembrane region" description="Helical" evidence="16">
    <location>
        <begin position="72"/>
        <end position="96"/>
    </location>
</feature>
<evidence type="ECO:0000256" key="16">
    <source>
        <dbReference type="SAM" id="Phobius"/>
    </source>
</evidence>
<keyword evidence="7 16" id="KW-0812">Transmembrane</keyword>
<dbReference type="PANTHER" id="PTHR46988">
    <property type="entry name" value="TWO PORE CALCIUM CHANNEL PROTEIN 1"/>
    <property type="match status" value="1"/>
</dbReference>
<dbReference type="Gene3D" id="1.20.120.350">
    <property type="entry name" value="Voltage-gated potassium channels. Chain C"/>
    <property type="match status" value="1"/>
</dbReference>
<keyword evidence="4" id="KW-0813">Transport</keyword>
<feature type="transmembrane region" description="Helical" evidence="16">
    <location>
        <begin position="626"/>
        <end position="643"/>
    </location>
</feature>
<keyword evidence="11 16" id="KW-1133">Transmembrane helix</keyword>
<feature type="transmembrane region" description="Helical" evidence="16">
    <location>
        <begin position="472"/>
        <end position="499"/>
    </location>
</feature>
<feature type="compositionally biased region" description="Basic and acidic residues" evidence="15">
    <location>
        <begin position="184"/>
        <end position="218"/>
    </location>
</feature>
<evidence type="ECO:0000256" key="15">
    <source>
        <dbReference type="SAM" id="MobiDB-lite"/>
    </source>
</evidence>
<evidence type="ECO:0000256" key="14">
    <source>
        <dbReference type="ARBA" id="ARBA00023303"/>
    </source>
</evidence>
<feature type="compositionally biased region" description="Basic and acidic residues" evidence="15">
    <location>
        <begin position="887"/>
        <end position="896"/>
    </location>
</feature>
<evidence type="ECO:0000256" key="8">
    <source>
        <dbReference type="ARBA" id="ARBA00022737"/>
    </source>
</evidence>
<feature type="transmembrane region" description="Helical" evidence="16">
    <location>
        <begin position="257"/>
        <end position="281"/>
    </location>
</feature>
<keyword evidence="6" id="KW-0107">Calcium channel</keyword>
<dbReference type="PROSITE" id="PS50222">
    <property type="entry name" value="EF_HAND_2"/>
    <property type="match status" value="2"/>
</dbReference>
<feature type="compositionally biased region" description="Basic and acidic residues" evidence="15">
    <location>
        <begin position="1"/>
        <end position="15"/>
    </location>
</feature>
<dbReference type="SUPFAM" id="SSF47473">
    <property type="entry name" value="EF-hand"/>
    <property type="match status" value="1"/>
</dbReference>
<dbReference type="Gene3D" id="1.10.238.10">
    <property type="entry name" value="EF-hand"/>
    <property type="match status" value="1"/>
</dbReference>
<dbReference type="GO" id="GO:0034702">
    <property type="term" value="C:monoatomic ion channel complex"/>
    <property type="evidence" value="ECO:0007669"/>
    <property type="project" value="UniProtKB-KW"/>
</dbReference>
<evidence type="ECO:0000313" key="18">
    <source>
        <dbReference type="EMBL" id="KAF9670767.1"/>
    </source>
</evidence>
<evidence type="ECO:0000259" key="17">
    <source>
        <dbReference type="PROSITE" id="PS50222"/>
    </source>
</evidence>
<name>A0A835JJC0_9ROSI</name>
<dbReference type="InterPro" id="IPR011992">
    <property type="entry name" value="EF-hand-dom_pair"/>
</dbReference>
<accession>A0A835JJC0</accession>
<organism evidence="18 19">
    <name type="scientific">Salix dunnii</name>
    <dbReference type="NCBI Taxonomy" id="1413687"/>
    <lineage>
        <taxon>Eukaryota</taxon>
        <taxon>Viridiplantae</taxon>
        <taxon>Streptophyta</taxon>
        <taxon>Embryophyta</taxon>
        <taxon>Tracheophyta</taxon>
        <taxon>Spermatophyta</taxon>
        <taxon>Magnoliopsida</taxon>
        <taxon>eudicotyledons</taxon>
        <taxon>Gunneridae</taxon>
        <taxon>Pentapetalae</taxon>
        <taxon>rosids</taxon>
        <taxon>fabids</taxon>
        <taxon>Malpighiales</taxon>
        <taxon>Salicaceae</taxon>
        <taxon>Saliceae</taxon>
        <taxon>Salix</taxon>
    </lineage>
</organism>
<evidence type="ECO:0000256" key="1">
    <source>
        <dbReference type="ARBA" id="ARBA00004141"/>
    </source>
</evidence>
<evidence type="ECO:0000256" key="6">
    <source>
        <dbReference type="ARBA" id="ARBA00022673"/>
    </source>
</evidence>
<evidence type="ECO:0000256" key="13">
    <source>
        <dbReference type="ARBA" id="ARBA00023136"/>
    </source>
</evidence>
<keyword evidence="14" id="KW-0407">Ion channel</keyword>
<evidence type="ECO:0000256" key="2">
    <source>
        <dbReference type="ARBA" id="ARBA00009286"/>
    </source>
</evidence>
<evidence type="ECO:0000256" key="5">
    <source>
        <dbReference type="ARBA" id="ARBA00022568"/>
    </source>
</evidence>
<dbReference type="GO" id="GO:0019722">
    <property type="term" value="P:calcium-mediated signaling"/>
    <property type="evidence" value="ECO:0007669"/>
    <property type="project" value="UniProtKB-ARBA"/>
</dbReference>
<dbReference type="EMBL" id="JADGMS010000013">
    <property type="protein sequence ID" value="KAF9670767.1"/>
    <property type="molecule type" value="Genomic_DNA"/>
</dbReference>
<dbReference type="Pfam" id="PF00520">
    <property type="entry name" value="Ion_trans"/>
    <property type="match status" value="2"/>
</dbReference>
<evidence type="ECO:0000256" key="4">
    <source>
        <dbReference type="ARBA" id="ARBA00022448"/>
    </source>
</evidence>
<keyword evidence="10" id="KW-0851">Voltage-gated channel</keyword>
<dbReference type="FunFam" id="1.10.287.70:FF:000129">
    <property type="entry name" value="Two pore calcium channel protein 1"/>
    <property type="match status" value="1"/>
</dbReference>
<evidence type="ECO:0000256" key="7">
    <source>
        <dbReference type="ARBA" id="ARBA00022692"/>
    </source>
</evidence>